<dbReference type="HOGENOM" id="CLU_000960_28_0_11"/>
<comment type="caution">
    <text evidence="10">The sequence shown here is derived from an EMBL/GenBank/DDBJ whole genome shotgun (WGS) entry which is preliminary data.</text>
</comment>
<keyword evidence="7 8" id="KW-0472">Membrane</keyword>
<dbReference type="EMBL" id="JFBT01000001">
    <property type="protein sequence ID" value="EXG80186.1"/>
    <property type="molecule type" value="Genomic_DNA"/>
</dbReference>
<dbReference type="PANTHER" id="PTHR42718:SF9">
    <property type="entry name" value="MAJOR FACILITATOR SUPERFAMILY MULTIDRUG TRANSPORTER MFSC"/>
    <property type="match status" value="1"/>
</dbReference>
<feature type="transmembrane region" description="Helical" evidence="8">
    <location>
        <begin position="446"/>
        <end position="464"/>
    </location>
</feature>
<dbReference type="Proteomes" id="UP000021053">
    <property type="component" value="Unassembled WGS sequence"/>
</dbReference>
<comment type="similarity">
    <text evidence="2">Belongs to the major facilitator superfamily. EmrB family.</text>
</comment>
<feature type="transmembrane region" description="Helical" evidence="8">
    <location>
        <begin position="52"/>
        <end position="71"/>
    </location>
</feature>
<dbReference type="CDD" id="cd17503">
    <property type="entry name" value="MFS_LmrB_MDR_like"/>
    <property type="match status" value="1"/>
</dbReference>
<evidence type="ECO:0000256" key="8">
    <source>
        <dbReference type="SAM" id="Phobius"/>
    </source>
</evidence>
<dbReference type="InterPro" id="IPR011701">
    <property type="entry name" value="MFS"/>
</dbReference>
<keyword evidence="6 8" id="KW-1133">Transmembrane helix</keyword>
<dbReference type="GO" id="GO:0022857">
    <property type="term" value="F:transmembrane transporter activity"/>
    <property type="evidence" value="ECO:0007669"/>
    <property type="project" value="InterPro"/>
</dbReference>
<keyword evidence="3" id="KW-0813">Transport</keyword>
<evidence type="ECO:0000256" key="5">
    <source>
        <dbReference type="ARBA" id="ARBA00022692"/>
    </source>
</evidence>
<evidence type="ECO:0000259" key="9">
    <source>
        <dbReference type="PROSITE" id="PS50850"/>
    </source>
</evidence>
<feature type="transmembrane region" description="Helical" evidence="8">
    <location>
        <begin position="363"/>
        <end position="385"/>
    </location>
</feature>
<evidence type="ECO:0000313" key="10">
    <source>
        <dbReference type="EMBL" id="EXG80186.1"/>
    </source>
</evidence>
<dbReference type="GO" id="GO:0005886">
    <property type="term" value="C:plasma membrane"/>
    <property type="evidence" value="ECO:0007669"/>
    <property type="project" value="UniProtKB-SubCell"/>
</dbReference>
<dbReference type="InterPro" id="IPR020846">
    <property type="entry name" value="MFS_dom"/>
</dbReference>
<feature type="transmembrane region" description="Helical" evidence="8">
    <location>
        <begin position="306"/>
        <end position="327"/>
    </location>
</feature>
<evidence type="ECO:0000256" key="1">
    <source>
        <dbReference type="ARBA" id="ARBA00004651"/>
    </source>
</evidence>
<dbReference type="InterPro" id="IPR004638">
    <property type="entry name" value="EmrB-like"/>
</dbReference>
<keyword evidence="5 8" id="KW-0812">Transmembrane</keyword>
<dbReference type="Gene3D" id="1.20.1250.20">
    <property type="entry name" value="MFS general substrate transporter like domains"/>
    <property type="match status" value="1"/>
</dbReference>
<evidence type="ECO:0000256" key="2">
    <source>
        <dbReference type="ARBA" id="ARBA00008537"/>
    </source>
</evidence>
<feature type="transmembrane region" description="Helical" evidence="8">
    <location>
        <begin position="14"/>
        <end position="32"/>
    </location>
</feature>
<organism evidence="10 11">
    <name type="scientific">Cryptosporangium arvum DSM 44712</name>
    <dbReference type="NCBI Taxonomy" id="927661"/>
    <lineage>
        <taxon>Bacteria</taxon>
        <taxon>Bacillati</taxon>
        <taxon>Actinomycetota</taxon>
        <taxon>Actinomycetes</taxon>
        <taxon>Cryptosporangiales</taxon>
        <taxon>Cryptosporangiaceae</taxon>
        <taxon>Cryptosporangium</taxon>
    </lineage>
</organism>
<evidence type="ECO:0000256" key="6">
    <source>
        <dbReference type="ARBA" id="ARBA00022989"/>
    </source>
</evidence>
<feature type="transmembrane region" description="Helical" evidence="8">
    <location>
        <begin position="141"/>
        <end position="165"/>
    </location>
</feature>
<dbReference type="SUPFAM" id="SSF103473">
    <property type="entry name" value="MFS general substrate transporter"/>
    <property type="match status" value="1"/>
</dbReference>
<gene>
    <name evidence="10" type="ORF">CryarDRAFT_1252</name>
</gene>
<evidence type="ECO:0000256" key="7">
    <source>
        <dbReference type="ARBA" id="ARBA00023136"/>
    </source>
</evidence>
<feature type="transmembrane region" description="Helical" evidence="8">
    <location>
        <begin position="339"/>
        <end position="357"/>
    </location>
</feature>
<feature type="transmembrane region" description="Helical" evidence="8">
    <location>
        <begin position="234"/>
        <end position="252"/>
    </location>
</feature>
<evidence type="ECO:0000256" key="4">
    <source>
        <dbReference type="ARBA" id="ARBA00022475"/>
    </source>
</evidence>
<keyword evidence="11" id="KW-1185">Reference proteome</keyword>
<feature type="transmembrane region" description="Helical" evidence="8">
    <location>
        <begin position="273"/>
        <end position="294"/>
    </location>
</feature>
<dbReference type="AlphaFoldDB" id="A0A011ADQ3"/>
<accession>A0A011ADQ3</accession>
<feature type="transmembrane region" description="Helical" evidence="8">
    <location>
        <begin position="171"/>
        <end position="191"/>
    </location>
</feature>
<feature type="domain" description="Major facilitator superfamily (MFS) profile" evidence="9">
    <location>
        <begin position="17"/>
        <end position="468"/>
    </location>
</feature>
<protein>
    <submittedName>
        <fullName evidence="10">Drug resistance transporter, EmrB/QacA subfamily</fullName>
    </submittedName>
</protein>
<proteinExistence type="inferred from homology"/>
<feature type="transmembrane region" description="Helical" evidence="8">
    <location>
        <begin position="406"/>
        <end position="426"/>
    </location>
</feature>
<evidence type="ECO:0000313" key="11">
    <source>
        <dbReference type="Proteomes" id="UP000021053"/>
    </source>
</evidence>
<name>A0A011ADQ3_9ACTN</name>
<dbReference type="NCBIfam" id="TIGR00711">
    <property type="entry name" value="efflux_EmrB"/>
    <property type="match status" value="1"/>
</dbReference>
<dbReference type="PROSITE" id="PS50850">
    <property type="entry name" value="MFS"/>
    <property type="match status" value="1"/>
</dbReference>
<dbReference type="Pfam" id="PF07690">
    <property type="entry name" value="MFS_1"/>
    <property type="match status" value="1"/>
</dbReference>
<feature type="transmembrane region" description="Helical" evidence="8">
    <location>
        <begin position="203"/>
        <end position="222"/>
    </location>
</feature>
<dbReference type="Gene3D" id="1.20.1720.10">
    <property type="entry name" value="Multidrug resistance protein D"/>
    <property type="match status" value="1"/>
</dbReference>
<evidence type="ECO:0000256" key="3">
    <source>
        <dbReference type="ARBA" id="ARBA00022448"/>
    </source>
</evidence>
<sequence>MAVTEKTDRLSPEILKLAGVIMLGAIMMQLDVTMTNIATNTLLDEFDTTLATIQWISTGALLAMASVIPMAGWALERFGARRLWMVTLAVFLLGSVLCGCAWSVESLIVFRVVQGLGAGMILPLSQSILAIAAGPERMGRVMATIGIPALLGPVLGPVIGGVIVTNLSWRWIFFVNVPVCLLALALSPRFLPTVRAGAARVDLDVVGLVLLSPAFAAMIYGFAEAGRSGSFTHLSVVGPVLVGVALLAGFVVHSLRLGGRALVDVRLFHSRSFAAAAGVITLASGVMFGALGLLPLYLQQVRGEDALHTGLLLIPMGLGMGLSLMIAGRLADRVAPAPMVLAGLGFGAVAALTYTQLTADTSYLVVGLAQVASGAGVGSVLVPVMTAAMRSLTPDAIPRASVAVRIFQQLGGSVGSAVLFVVLQRAIVTGGAPSSGALASAFGETFWWVAGIALLALIPTGFLPRSSRLPEASRQ</sequence>
<keyword evidence="4" id="KW-1003">Cell membrane</keyword>
<reference evidence="10 11" key="1">
    <citation type="submission" date="2013-07" db="EMBL/GenBank/DDBJ databases">
        <authorList>
            <consortium name="DOE Joint Genome Institute"/>
            <person name="Eisen J."/>
            <person name="Huntemann M."/>
            <person name="Han J."/>
            <person name="Chen A."/>
            <person name="Kyrpides N."/>
            <person name="Mavromatis K."/>
            <person name="Markowitz V."/>
            <person name="Palaniappan K."/>
            <person name="Ivanova N."/>
            <person name="Schaumberg A."/>
            <person name="Pati A."/>
            <person name="Liolios K."/>
            <person name="Nordberg H.P."/>
            <person name="Cantor M.N."/>
            <person name="Hua S.X."/>
            <person name="Woyke T."/>
        </authorList>
    </citation>
    <scope>NUCLEOTIDE SEQUENCE [LARGE SCALE GENOMIC DNA]</scope>
    <source>
        <strain evidence="10 11">DSM 44712</strain>
    </source>
</reference>
<dbReference type="RefSeq" id="WP_051569817.1">
    <property type="nucleotide sequence ID" value="NZ_KK073874.1"/>
</dbReference>
<feature type="transmembrane region" description="Helical" evidence="8">
    <location>
        <begin position="83"/>
        <end position="104"/>
    </location>
</feature>
<dbReference type="InterPro" id="IPR036259">
    <property type="entry name" value="MFS_trans_sf"/>
</dbReference>
<comment type="subcellular location">
    <subcellularLocation>
        <location evidence="1">Cell membrane</location>
        <topology evidence="1">Multi-pass membrane protein</topology>
    </subcellularLocation>
</comment>
<dbReference type="PATRIC" id="fig|927661.3.peg.1233"/>
<dbReference type="PANTHER" id="PTHR42718">
    <property type="entry name" value="MAJOR FACILITATOR SUPERFAMILY MULTIDRUG TRANSPORTER MFSC"/>
    <property type="match status" value="1"/>
</dbReference>